<evidence type="ECO:0000313" key="3">
    <source>
        <dbReference type="Proteomes" id="UP000245489"/>
    </source>
</evidence>
<dbReference type="EMBL" id="QGGO01000013">
    <property type="protein sequence ID" value="PWK26228.1"/>
    <property type="molecule type" value="Genomic_DNA"/>
</dbReference>
<dbReference type="InterPro" id="IPR009045">
    <property type="entry name" value="Zn_M74/Hedgehog-like"/>
</dbReference>
<organism evidence="2 3">
    <name type="scientific">Arcicella aurantiaca</name>
    <dbReference type="NCBI Taxonomy" id="591202"/>
    <lineage>
        <taxon>Bacteria</taxon>
        <taxon>Pseudomonadati</taxon>
        <taxon>Bacteroidota</taxon>
        <taxon>Cytophagia</taxon>
        <taxon>Cytophagales</taxon>
        <taxon>Flectobacillaceae</taxon>
        <taxon>Arcicella</taxon>
    </lineage>
</organism>
<evidence type="ECO:0000259" key="1">
    <source>
        <dbReference type="Pfam" id="PF13539"/>
    </source>
</evidence>
<dbReference type="Proteomes" id="UP000245489">
    <property type="component" value="Unassembled WGS sequence"/>
</dbReference>
<protein>
    <submittedName>
        <fullName evidence="2">D-alanyl-D-alanine carboxypeptidase-like protein</fullName>
    </submittedName>
</protein>
<gene>
    <name evidence="2" type="ORF">LV89_02709</name>
</gene>
<proteinExistence type="predicted"/>
<dbReference type="AlphaFoldDB" id="A0A316E998"/>
<dbReference type="Gene3D" id="3.30.1380.10">
    <property type="match status" value="1"/>
</dbReference>
<dbReference type="GO" id="GO:0004180">
    <property type="term" value="F:carboxypeptidase activity"/>
    <property type="evidence" value="ECO:0007669"/>
    <property type="project" value="UniProtKB-KW"/>
</dbReference>
<comment type="caution">
    <text evidence="2">The sequence shown here is derived from an EMBL/GenBank/DDBJ whole genome shotgun (WGS) entry which is preliminary data.</text>
</comment>
<dbReference type="SUPFAM" id="SSF55166">
    <property type="entry name" value="Hedgehog/DD-peptidase"/>
    <property type="match status" value="1"/>
</dbReference>
<dbReference type="Pfam" id="PF13539">
    <property type="entry name" value="Peptidase_M15_4"/>
    <property type="match status" value="1"/>
</dbReference>
<keyword evidence="2" id="KW-0121">Carboxypeptidase</keyword>
<keyword evidence="2" id="KW-0378">Hydrolase</keyword>
<accession>A0A316E998</accession>
<name>A0A316E998_9BACT</name>
<reference evidence="2 3" key="1">
    <citation type="submission" date="2018-05" db="EMBL/GenBank/DDBJ databases">
        <title>Genomic Encyclopedia of Archaeal and Bacterial Type Strains, Phase II (KMG-II): from individual species to whole genera.</title>
        <authorList>
            <person name="Goeker M."/>
        </authorList>
    </citation>
    <scope>NUCLEOTIDE SEQUENCE [LARGE SCALE GENOMIC DNA]</scope>
    <source>
        <strain evidence="2 3">DSM 22214</strain>
    </source>
</reference>
<evidence type="ECO:0000313" key="2">
    <source>
        <dbReference type="EMBL" id="PWK26228.1"/>
    </source>
</evidence>
<keyword evidence="2" id="KW-0645">Protease</keyword>
<dbReference type="InterPro" id="IPR039561">
    <property type="entry name" value="Peptidase_M15C"/>
</dbReference>
<dbReference type="OrthoDB" id="931560at2"/>
<sequence length="367" mass="42164">MLLTTLLLRNFFKISLTCLSLWACNLIERTNKLFHNDLTWKDYACDTTQRVSELSIQDITQSFYLADTLLKQNIKPQRVFVAIANKQGRLKINGVTAQGEDRPQIIDSSVNQSLTLTWQDQEYLWALATQPRYLYNRWEKLLADERILFLAKRDSIHTIMKNLNGTVKVISDLRSMANQQKYLSKNKTASPISMHNFGFAADFAVFRRNRISNDLSLYRPLNELTAFHGMTWGGNFVGFIDPGHIQLFKNGAEMIRKYPDLIFEFEPYRPQYNAWMNKMITAGKEQKANDTKELLIELNNYKKDKPCPCLKGKVKVSDTLIASVLNQAKNKNYQSETDILLIGDLASKTVSLITANGIITYPLGLWK</sequence>
<feature type="domain" description="Peptidase M15C" evidence="1">
    <location>
        <begin position="188"/>
        <end position="246"/>
    </location>
</feature>
<keyword evidence="3" id="KW-1185">Reference proteome</keyword>
<dbReference type="RefSeq" id="WP_109743429.1">
    <property type="nucleotide sequence ID" value="NZ_QGGO01000013.1"/>
</dbReference>